<dbReference type="EMBL" id="KZ819642">
    <property type="protein sequence ID" value="PWN86776.1"/>
    <property type="molecule type" value="Genomic_DNA"/>
</dbReference>
<protein>
    <recommendedName>
        <fullName evidence="3">Coenzyme Q-binding protein COQ10 START domain-containing protein</fullName>
    </recommendedName>
</protein>
<keyword evidence="2" id="KW-1185">Reference proteome</keyword>
<dbReference type="Proteomes" id="UP000245768">
    <property type="component" value="Unassembled WGS sequence"/>
</dbReference>
<evidence type="ECO:0000313" key="2">
    <source>
        <dbReference type="Proteomes" id="UP000245768"/>
    </source>
</evidence>
<evidence type="ECO:0008006" key="3">
    <source>
        <dbReference type="Google" id="ProtNLM"/>
    </source>
</evidence>
<organism evidence="1 2">
    <name type="scientific">Acaromyces ingoldii</name>
    <dbReference type="NCBI Taxonomy" id="215250"/>
    <lineage>
        <taxon>Eukaryota</taxon>
        <taxon>Fungi</taxon>
        <taxon>Dikarya</taxon>
        <taxon>Basidiomycota</taxon>
        <taxon>Ustilaginomycotina</taxon>
        <taxon>Exobasidiomycetes</taxon>
        <taxon>Exobasidiales</taxon>
        <taxon>Cryptobasidiaceae</taxon>
        <taxon>Acaromyces</taxon>
    </lineage>
</organism>
<accession>A0A316YAX3</accession>
<evidence type="ECO:0000313" key="1">
    <source>
        <dbReference type="EMBL" id="PWN86776.1"/>
    </source>
</evidence>
<name>A0A316YAX3_9BASI</name>
<proteinExistence type="predicted"/>
<dbReference type="AlphaFoldDB" id="A0A316YAX3"/>
<reference evidence="1 2" key="1">
    <citation type="journal article" date="2018" name="Mol. Biol. Evol.">
        <title>Broad Genomic Sampling Reveals a Smut Pathogenic Ancestry of the Fungal Clade Ustilaginomycotina.</title>
        <authorList>
            <person name="Kijpornyongpan T."/>
            <person name="Mondo S.J."/>
            <person name="Barry K."/>
            <person name="Sandor L."/>
            <person name="Lee J."/>
            <person name="Lipzen A."/>
            <person name="Pangilinan J."/>
            <person name="LaButti K."/>
            <person name="Hainaut M."/>
            <person name="Henrissat B."/>
            <person name="Grigoriev I.V."/>
            <person name="Spatafora J.W."/>
            <person name="Aime M.C."/>
        </authorList>
    </citation>
    <scope>NUCLEOTIDE SEQUENCE [LARGE SCALE GENOMIC DNA]</scope>
    <source>
        <strain evidence="1 2">MCA 4198</strain>
    </source>
</reference>
<gene>
    <name evidence="1" type="ORF">FA10DRAFT_269880</name>
</gene>
<dbReference type="InParanoid" id="A0A316YAX3"/>
<dbReference type="GeneID" id="37044831"/>
<sequence>MRFSHETTLDSYSESFNLADWLFTLSEEEYHACQAGHRAIGVVGKREGMVNVESIGGSLIIQHYRTVVAERDRVLMKSPHSRAYLLHLIPAPVGVAWEMEIIQKGQTRTFRCTIDIQLPLLLRLLSSMIATPFFIRRHLVQETDGFAQDMSTKMSK</sequence>
<dbReference type="RefSeq" id="XP_025373974.1">
    <property type="nucleotide sequence ID" value="XM_025522915.1"/>
</dbReference>